<proteinExistence type="predicted"/>
<sequence length="111" mass="12117">MSARLASGVWVSAYLARLRLADIPAYVTAKGDAEAGAVVVKVALLDGTARAYERRSDLMTGARAWFLLAEGPEAEVDALVARTRSRDPDLWVIELEDRRGRTLLDEEGLSD</sequence>
<dbReference type="Proteomes" id="UP001515660">
    <property type="component" value="Unassembled WGS sequence"/>
</dbReference>
<dbReference type="EMBL" id="JAANHS010000003">
    <property type="protein sequence ID" value="NHB76177.1"/>
    <property type="molecule type" value="Genomic_DNA"/>
</dbReference>
<reference evidence="1 2" key="1">
    <citation type="journal article" date="2022" name="Microorganisms">
        <title>Genome Sequence and Characterization of a Xanthorhodopsin-Containing, Aerobic Anoxygenic Phototrophic Rhodobacter Species, Isolated from Mesophilic Conditions at Yellowstone National Park.</title>
        <authorList>
            <person name="Kyndt J.A."/>
            <person name="Robertson S."/>
            <person name="Shoffstall I.B."/>
            <person name="Ramaley R.F."/>
            <person name="Meyer T.E."/>
        </authorList>
    </citation>
    <scope>NUCLEOTIDE SEQUENCE [LARGE SCALE GENOMIC DNA]</scope>
    <source>
        <strain evidence="1 2">M37P</strain>
    </source>
</reference>
<organism evidence="1 2">
    <name type="scientific">Rhodobacter calidifons</name>
    <dbReference type="NCBI Taxonomy" id="2715277"/>
    <lineage>
        <taxon>Bacteria</taxon>
        <taxon>Pseudomonadati</taxon>
        <taxon>Pseudomonadota</taxon>
        <taxon>Alphaproteobacteria</taxon>
        <taxon>Rhodobacterales</taxon>
        <taxon>Rhodobacter group</taxon>
        <taxon>Rhodobacter</taxon>
    </lineage>
</organism>
<protein>
    <submittedName>
        <fullName evidence="1">DUF1491 family protein</fullName>
    </submittedName>
</protein>
<comment type="caution">
    <text evidence="1">The sequence shown here is derived from an EMBL/GenBank/DDBJ whole genome shotgun (WGS) entry which is preliminary data.</text>
</comment>
<accession>A0ABX0G5B8</accession>
<evidence type="ECO:0000313" key="2">
    <source>
        <dbReference type="Proteomes" id="UP001515660"/>
    </source>
</evidence>
<name>A0ABX0G5B8_9RHOB</name>
<dbReference type="Gene3D" id="3.40.1530.20">
    <property type="entry name" value="Protein of unknown function (DUF1491)"/>
    <property type="match status" value="1"/>
</dbReference>
<gene>
    <name evidence="1" type="ORF">G8O29_05390</name>
</gene>
<dbReference type="InterPro" id="IPR009964">
    <property type="entry name" value="DUF1491"/>
</dbReference>
<dbReference type="RefSeq" id="WP_166402226.1">
    <property type="nucleotide sequence ID" value="NZ_JAANHS010000003.1"/>
</dbReference>
<evidence type="ECO:0000313" key="1">
    <source>
        <dbReference type="EMBL" id="NHB76177.1"/>
    </source>
</evidence>
<keyword evidence="2" id="KW-1185">Reference proteome</keyword>
<dbReference type="Pfam" id="PF07372">
    <property type="entry name" value="DUF1491"/>
    <property type="match status" value="1"/>
</dbReference>